<protein>
    <submittedName>
        <fullName evidence="1">Uncharacterized protein</fullName>
    </submittedName>
</protein>
<dbReference type="EMBL" id="JAESDN010000003">
    <property type="protein sequence ID" value="KAG7053915.1"/>
    <property type="molecule type" value="Genomic_DNA"/>
</dbReference>
<reference evidence="1" key="1">
    <citation type="submission" date="2021-05" db="EMBL/GenBank/DDBJ databases">
        <title>Comparative genomics of three Colletotrichum scovillei strains and genetic complementation revealed genes involved fungal growth and virulence on chili pepper.</title>
        <authorList>
            <person name="Hsieh D.-K."/>
            <person name="Chuang S.-C."/>
            <person name="Chen C.-Y."/>
            <person name="Chao Y.-T."/>
            <person name="Lu M.-Y.J."/>
            <person name="Lee M.-H."/>
            <person name="Shih M.-C."/>
        </authorList>
    </citation>
    <scope>NUCLEOTIDE SEQUENCE</scope>
    <source>
        <strain evidence="1">Coll-153</strain>
    </source>
</reference>
<accession>A0A9P7RB84</accession>
<dbReference type="AlphaFoldDB" id="A0A9P7RB84"/>
<sequence>GPFVLHGRVHRLREAAILEVASLVRHLRIRIGIIHFDLGWLATWMTCPSSSHAMSQKNCQMSSIYSVTTCFVPLLLCAGASLY</sequence>
<comment type="caution">
    <text evidence="1">The sequence shown here is derived from an EMBL/GenBank/DDBJ whole genome shotgun (WGS) entry which is preliminary data.</text>
</comment>
<organism evidence="1 2">
    <name type="scientific">Colletotrichum scovillei</name>
    <dbReference type="NCBI Taxonomy" id="1209932"/>
    <lineage>
        <taxon>Eukaryota</taxon>
        <taxon>Fungi</taxon>
        <taxon>Dikarya</taxon>
        <taxon>Ascomycota</taxon>
        <taxon>Pezizomycotina</taxon>
        <taxon>Sordariomycetes</taxon>
        <taxon>Hypocreomycetidae</taxon>
        <taxon>Glomerellales</taxon>
        <taxon>Glomerellaceae</taxon>
        <taxon>Colletotrichum</taxon>
        <taxon>Colletotrichum acutatum species complex</taxon>
    </lineage>
</organism>
<name>A0A9P7RB84_9PEZI</name>
<evidence type="ECO:0000313" key="2">
    <source>
        <dbReference type="Proteomes" id="UP000699042"/>
    </source>
</evidence>
<gene>
    <name evidence="1" type="ORF">JMJ77_000992</name>
</gene>
<dbReference type="Proteomes" id="UP000699042">
    <property type="component" value="Unassembled WGS sequence"/>
</dbReference>
<proteinExistence type="predicted"/>
<feature type="non-terminal residue" evidence="1">
    <location>
        <position position="83"/>
    </location>
</feature>
<keyword evidence="2" id="KW-1185">Reference proteome</keyword>
<evidence type="ECO:0000313" key="1">
    <source>
        <dbReference type="EMBL" id="KAG7053915.1"/>
    </source>
</evidence>